<evidence type="ECO:0000256" key="1">
    <source>
        <dbReference type="SAM" id="MobiDB-lite"/>
    </source>
</evidence>
<comment type="caution">
    <text evidence="2">The sequence shown here is derived from an EMBL/GenBank/DDBJ whole genome shotgun (WGS) entry which is preliminary data.</text>
</comment>
<evidence type="ECO:0000313" key="2">
    <source>
        <dbReference type="EMBL" id="CAK9087919.1"/>
    </source>
</evidence>
<feature type="compositionally biased region" description="Acidic residues" evidence="1">
    <location>
        <begin position="1436"/>
        <end position="1445"/>
    </location>
</feature>
<feature type="compositionally biased region" description="Low complexity" evidence="1">
    <location>
        <begin position="227"/>
        <end position="237"/>
    </location>
</feature>
<feature type="compositionally biased region" description="Low complexity" evidence="1">
    <location>
        <begin position="341"/>
        <end position="366"/>
    </location>
</feature>
<feature type="region of interest" description="Disordered" evidence="1">
    <location>
        <begin position="182"/>
        <end position="366"/>
    </location>
</feature>
<accession>A0ABP0QJ03</accession>
<name>A0ABP0QJ03_9DINO</name>
<proteinExistence type="predicted"/>
<dbReference type="EMBL" id="CAXAMM010039639">
    <property type="protein sequence ID" value="CAK9087919.1"/>
    <property type="molecule type" value="Genomic_DNA"/>
</dbReference>
<evidence type="ECO:0000313" key="3">
    <source>
        <dbReference type="Proteomes" id="UP001642464"/>
    </source>
</evidence>
<feature type="compositionally biased region" description="Polar residues" evidence="1">
    <location>
        <begin position="828"/>
        <end position="839"/>
    </location>
</feature>
<gene>
    <name evidence="2" type="ORF">SCF082_LOCUS41546</name>
</gene>
<feature type="region of interest" description="Disordered" evidence="1">
    <location>
        <begin position="773"/>
        <end position="794"/>
    </location>
</feature>
<keyword evidence="3" id="KW-1185">Reference proteome</keyword>
<feature type="non-terminal residue" evidence="2">
    <location>
        <position position="1"/>
    </location>
</feature>
<dbReference type="Proteomes" id="UP001642464">
    <property type="component" value="Unassembled WGS sequence"/>
</dbReference>
<reference evidence="2 3" key="1">
    <citation type="submission" date="2024-02" db="EMBL/GenBank/DDBJ databases">
        <authorList>
            <person name="Chen Y."/>
            <person name="Shah S."/>
            <person name="Dougan E. K."/>
            <person name="Thang M."/>
            <person name="Chan C."/>
        </authorList>
    </citation>
    <scope>NUCLEOTIDE SEQUENCE [LARGE SCALE GENOMIC DNA]</scope>
</reference>
<organism evidence="2 3">
    <name type="scientific">Durusdinium trenchii</name>
    <dbReference type="NCBI Taxonomy" id="1381693"/>
    <lineage>
        <taxon>Eukaryota</taxon>
        <taxon>Sar</taxon>
        <taxon>Alveolata</taxon>
        <taxon>Dinophyceae</taxon>
        <taxon>Suessiales</taxon>
        <taxon>Symbiodiniaceae</taxon>
        <taxon>Durusdinium</taxon>
    </lineage>
</organism>
<feature type="compositionally biased region" description="Basic residues" evidence="1">
    <location>
        <begin position="183"/>
        <end position="193"/>
    </location>
</feature>
<protein>
    <submittedName>
        <fullName evidence="2">Uncharacterized protein</fullName>
    </submittedName>
</protein>
<feature type="region of interest" description="Disordered" evidence="1">
    <location>
        <begin position="818"/>
        <end position="851"/>
    </location>
</feature>
<feature type="compositionally biased region" description="Low complexity" evidence="1">
    <location>
        <begin position="278"/>
        <end position="288"/>
    </location>
</feature>
<sequence length="1635" mass="180710">YDSVPPSLTALKIDSLQEAYRIPIAASGLCWLECALVAELPADARRVRKESARNAVQFALDQCQLDLETTQLKAYSVHVLQTLSQKEPMLSTVHGQDACLKFRHSVENSWIADHGCLKILSDILGCEIHLYEQSSLTVIAPSQPTASLAKRPVCLEQVVLFDGAGQGKEHFMFLELPAEKTAHTPKKGIRRLTGKVSPRVSKRVDSKTSPGRLLESGRATLPPGTKALAPPAQAEPPAEQREPLEVPPSLPNTRTEALAPQPEPQAKQREAPSLPCTAAEALAAPAEAEPQEEQRETPSWPNRKRRLPWLTSHPPHPLAPPAPAEPPTKQMKAFQDPPSLPSTAAEALAAPAQAQPPTETLAAPAPGAKAMALEEEMKLLSNDGQAAGGAELMEPFLAEALAPDPEEPPAEQMEEFQDPTNSTKVEFAQEVLNESAQAPKKAPLENELYILPRQLIVKYISAGETDRMKYPTFVPLLFTEKVRVKKMERKWLRMLFWIRREEFIQRETCSQIVEKIQAECAVTLCGLALPLELDASNERVKLDLQVLSEHTSPAYVLQIGGLHEPPKLKEAVGGAVVDTLLDIYVAHGGKYDRLQLGHSKQLSASTVTDEIKQCLRKRHLAQKLCQEEQETKDSSVDNLLEAFQSCRGKVLETKNLRIAAGYRTLACYLLQSHGYEQMEVWPEDADHSAILVDLILQHDGGVESMKGVLSKAVEEDLRGRDWKSFLSSLCEKQSMPNLLQAWRSKGLPDGTALEMLVGLGRLEAAAESVRKDHEKFLQSRRGRRHQTQEERSHIKAVKMAQACEGLAEDIKEAAVEKLQQRKRPLDTDQPTNSDKMSSGTRRKKKVQAGLDFEEAGNKSSVDKCADTHGLPSEVEEMIAKVIIDLTEGESSTFRRAEPVDFSDLAETMRVAVEAVNEEVAVSLEDVRRHNQSLLSELANGSIKAEECEDGLLEEPKPVSLKSIPNMVRSLKKKYGFSRQKVNTAGTYLEPDDPVMLESLARFQKYRQDEQIPLELTLNYDQTWVQPWRSSKAITMRKQSKKSGRKAVTRVTAISGARAGITMVTSSWACGQRGPLFICVGKGAVKESFVTELNQKYEGEVMLIRNDSKTHFMNSESTLVMYQELLTKAFQKQREKHHMESQRGLLVADGFTGNYSNHSGLGLLRHKWAALNNIRLPSVEPGGWLQIGTSGQSYKKASVDSCIQLVVDNWLQFPSILLQKAWVRTRHVSLEEMKAMNGSTDDDFAQSEQWCDPSGLAGVLGYEGASAPNADDMELNQVDRKVLLWEIKNPDTDQWALLPASLVFSLEKRLANYVHQVAQKQPMPVWASVCWNTRLAKEASPSWVAQNTVHSPGGKRHFSDKISKKASKELVLLHFQCDKLQLVVGDEGKVRQLNYVMLNPDSVDPSISTFSVADVHKQFAGATPGTMDAPSEHEASSEGDPEDDGDEMHNMMVAFSSVQGQGHFMDQVDDASVASHDSFAQDLAGLMEVEYPGFFDSNSELFADFNIGIGEEDLEQAASASSIDKPAAVCKAASKPGDFTTSERAKLILPPVVGCRLQHRAPHGCVQVWCPNMASRTFRYASAGVYTPDTAPAGLVHNTIRSAGEWAWKCFAVEHGQESAERMHKMHVAAFEHADA</sequence>
<feature type="region of interest" description="Disordered" evidence="1">
    <location>
        <begin position="1420"/>
        <end position="1446"/>
    </location>
</feature>
<feature type="compositionally biased region" description="Pro residues" evidence="1">
    <location>
        <begin position="314"/>
        <end position="326"/>
    </location>
</feature>